<dbReference type="PANTHER" id="PTHR11360:SF172">
    <property type="entry name" value="MAJOR FACILITATOR SUPERFAMILY (MFS) PROFILE DOMAIN-CONTAINING PROTEIN"/>
    <property type="match status" value="1"/>
</dbReference>
<keyword evidence="2" id="KW-0812">Transmembrane</keyword>
<keyword evidence="2" id="KW-1133">Transmembrane helix</keyword>
<reference evidence="4" key="2">
    <citation type="submission" date="2021-01" db="UniProtKB">
        <authorList>
            <consortium name="EnsemblMetazoa"/>
        </authorList>
    </citation>
    <scope>IDENTIFICATION</scope>
</reference>
<sequence length="169" mass="18312">MSGSIEYQPPVSSRAHQSLRQWIRNRWGCVVVVATVLFNFVLNGLLFNYNLLFVAFQEEFESSATLTGWVGALPLGISLMIAPFVKLASERFGYRLVAISGVVSTSTGVFMTSFLSSLIPMFATFGVMAGIGAGLFTVCAFDLIVLYFPERNTMRAVAIASTGSTTAVE</sequence>
<feature type="transmembrane region" description="Helical" evidence="2">
    <location>
        <begin position="27"/>
        <end position="46"/>
    </location>
</feature>
<dbReference type="InterPro" id="IPR050327">
    <property type="entry name" value="Proton-linked_MCT"/>
</dbReference>
<evidence type="ECO:0000313" key="4">
    <source>
        <dbReference type="EnsemblMetazoa" id="XP_030840775"/>
    </source>
</evidence>
<feature type="transmembrane region" description="Helical" evidence="2">
    <location>
        <begin position="125"/>
        <end position="148"/>
    </location>
</feature>
<dbReference type="AlphaFoldDB" id="A0A7M7NRV5"/>
<dbReference type="GO" id="GO:0022857">
    <property type="term" value="F:transmembrane transporter activity"/>
    <property type="evidence" value="ECO:0007669"/>
    <property type="project" value="InterPro"/>
</dbReference>
<dbReference type="Pfam" id="PF07690">
    <property type="entry name" value="MFS_1"/>
    <property type="match status" value="1"/>
</dbReference>
<proteinExistence type="predicted"/>
<feature type="transmembrane region" description="Helical" evidence="2">
    <location>
        <begin position="66"/>
        <end position="85"/>
    </location>
</feature>
<name>A0A7M7NRV5_STRPU</name>
<dbReference type="RefSeq" id="XP_030840775.1">
    <property type="nucleotide sequence ID" value="XM_030984915.1"/>
</dbReference>
<dbReference type="PROSITE" id="PS50850">
    <property type="entry name" value="MFS"/>
    <property type="match status" value="1"/>
</dbReference>
<evidence type="ECO:0000256" key="1">
    <source>
        <dbReference type="ARBA" id="ARBA00004141"/>
    </source>
</evidence>
<dbReference type="Proteomes" id="UP000007110">
    <property type="component" value="Unassembled WGS sequence"/>
</dbReference>
<feature type="domain" description="Major facilitator superfamily (MFS) profile" evidence="3">
    <location>
        <begin position="29"/>
        <end position="169"/>
    </location>
</feature>
<evidence type="ECO:0000313" key="5">
    <source>
        <dbReference type="Proteomes" id="UP000007110"/>
    </source>
</evidence>
<dbReference type="PANTHER" id="PTHR11360">
    <property type="entry name" value="MONOCARBOXYLATE TRANSPORTER"/>
    <property type="match status" value="1"/>
</dbReference>
<protein>
    <recommendedName>
        <fullName evidence="3">Major facilitator superfamily (MFS) profile domain-containing protein</fullName>
    </recommendedName>
</protein>
<dbReference type="OrthoDB" id="6499973at2759"/>
<dbReference type="Gene3D" id="1.20.1250.20">
    <property type="entry name" value="MFS general substrate transporter like domains"/>
    <property type="match status" value="1"/>
</dbReference>
<dbReference type="SUPFAM" id="SSF103473">
    <property type="entry name" value="MFS general substrate transporter"/>
    <property type="match status" value="1"/>
</dbReference>
<reference evidence="5" key="1">
    <citation type="submission" date="2015-02" db="EMBL/GenBank/DDBJ databases">
        <title>Genome sequencing for Strongylocentrotus purpuratus.</title>
        <authorList>
            <person name="Murali S."/>
            <person name="Liu Y."/>
            <person name="Vee V."/>
            <person name="English A."/>
            <person name="Wang M."/>
            <person name="Skinner E."/>
            <person name="Han Y."/>
            <person name="Muzny D.M."/>
            <person name="Worley K.C."/>
            <person name="Gibbs R.A."/>
        </authorList>
    </citation>
    <scope>NUCLEOTIDE SEQUENCE</scope>
</reference>
<dbReference type="InterPro" id="IPR036259">
    <property type="entry name" value="MFS_trans_sf"/>
</dbReference>
<dbReference type="OMA" id="WGYQRTA"/>
<dbReference type="InParanoid" id="A0A7M7NRV5"/>
<dbReference type="GO" id="GO:0016020">
    <property type="term" value="C:membrane"/>
    <property type="evidence" value="ECO:0007669"/>
    <property type="project" value="UniProtKB-SubCell"/>
</dbReference>
<keyword evidence="2" id="KW-0472">Membrane</keyword>
<evidence type="ECO:0000259" key="3">
    <source>
        <dbReference type="PROSITE" id="PS50850"/>
    </source>
</evidence>
<dbReference type="InterPro" id="IPR011701">
    <property type="entry name" value="MFS"/>
</dbReference>
<keyword evidence="5" id="KW-1185">Reference proteome</keyword>
<accession>A0A7M7NRV5</accession>
<evidence type="ECO:0000256" key="2">
    <source>
        <dbReference type="SAM" id="Phobius"/>
    </source>
</evidence>
<comment type="subcellular location">
    <subcellularLocation>
        <location evidence="1">Membrane</location>
        <topology evidence="1">Multi-pass membrane protein</topology>
    </subcellularLocation>
</comment>
<dbReference type="KEGG" id="spu:115923697"/>
<dbReference type="InterPro" id="IPR020846">
    <property type="entry name" value="MFS_dom"/>
</dbReference>
<dbReference type="EnsemblMetazoa" id="XM_030984915">
    <property type="protein sequence ID" value="XP_030840775"/>
    <property type="gene ID" value="LOC115923697"/>
</dbReference>
<feature type="transmembrane region" description="Helical" evidence="2">
    <location>
        <begin position="97"/>
        <end position="119"/>
    </location>
</feature>
<organism evidence="4 5">
    <name type="scientific">Strongylocentrotus purpuratus</name>
    <name type="common">Purple sea urchin</name>
    <dbReference type="NCBI Taxonomy" id="7668"/>
    <lineage>
        <taxon>Eukaryota</taxon>
        <taxon>Metazoa</taxon>
        <taxon>Echinodermata</taxon>
        <taxon>Eleutherozoa</taxon>
        <taxon>Echinozoa</taxon>
        <taxon>Echinoidea</taxon>
        <taxon>Euechinoidea</taxon>
        <taxon>Echinacea</taxon>
        <taxon>Camarodonta</taxon>
        <taxon>Echinidea</taxon>
        <taxon>Strongylocentrotidae</taxon>
        <taxon>Strongylocentrotus</taxon>
    </lineage>
</organism>
<dbReference type="GeneID" id="115923697"/>